<dbReference type="InterPro" id="IPR012334">
    <property type="entry name" value="Pectin_lyas_fold"/>
</dbReference>
<proteinExistence type="inferred from homology"/>
<dbReference type="RefSeq" id="XP_010277646.1">
    <property type="nucleotide sequence ID" value="XM_010279344.2"/>
</dbReference>
<dbReference type="STRING" id="4432.A0A1U8B923"/>
<evidence type="ECO:0000256" key="7">
    <source>
        <dbReference type="RuleBase" id="RU000589"/>
    </source>
</evidence>
<feature type="chain" id="PRO_5010399172" description="Pectinesterase" evidence="7">
    <location>
        <begin position="22"/>
        <end position="521"/>
    </location>
</feature>
<dbReference type="InterPro" id="IPR011050">
    <property type="entry name" value="Pectin_lyase_fold/virulence"/>
</dbReference>
<feature type="signal peptide" evidence="7">
    <location>
        <begin position="1"/>
        <end position="21"/>
    </location>
</feature>
<dbReference type="InterPro" id="IPR000070">
    <property type="entry name" value="Pectinesterase_cat"/>
</dbReference>
<dbReference type="NCBIfam" id="TIGR01614">
    <property type="entry name" value="PME_inhib"/>
    <property type="match status" value="1"/>
</dbReference>
<evidence type="ECO:0000256" key="3">
    <source>
        <dbReference type="ARBA" id="ARBA00007786"/>
    </source>
</evidence>
<comment type="pathway">
    <text evidence="1 7">Glycan metabolism; pectin degradation; 2-dehydro-3-deoxy-D-gluconate from pectin: step 1/5.</text>
</comment>
<evidence type="ECO:0000256" key="6">
    <source>
        <dbReference type="PROSITE-ProRule" id="PRU10040"/>
    </source>
</evidence>
<keyword evidence="9" id="KW-1185">Reference proteome</keyword>
<dbReference type="FunCoup" id="A0A1U8B923">
    <property type="interactions" value="241"/>
</dbReference>
<dbReference type="GO" id="GO:0045490">
    <property type="term" value="P:pectin catabolic process"/>
    <property type="evidence" value="ECO:0007669"/>
    <property type="project" value="UniProtKB-UniRule"/>
</dbReference>
<name>A0A1U8B923_NELNU</name>
<dbReference type="GeneID" id="104612038"/>
<dbReference type="Proteomes" id="UP000189703">
    <property type="component" value="Unplaced"/>
</dbReference>
<dbReference type="InterPro" id="IPR006501">
    <property type="entry name" value="Pectinesterase_inhib_dom"/>
</dbReference>
<keyword evidence="7" id="KW-0732">Signal</keyword>
<dbReference type="FunFam" id="2.160.20.10:FF:000001">
    <property type="entry name" value="Pectinesterase"/>
    <property type="match status" value="1"/>
</dbReference>
<sequence length="521" mass="57374">MAFHQLLTFVLISVLVSLSLSDDIPPNIKTWCSQTPYPQYCEDYMAHDSRSSGLKSHSDFKKLAMQITLDQAIQAKSNNRLHEPKFSNGREKAAWADCTELYQNTIARLNLTVNPCAMCTDYDVQTWLSTALTNLETCRTSVMELGVSDNIFSLVSNNVSNLIINALAINKPPPKEETFDDGFPTWASPRDRKLLQMERTSLAWKADLVVAQDGSGNFKTVSEAINEVAKWNPSGVGPGRRHVVHMKAGIYQEHMQVYTPNMMFTGDGIGKTVITGSMSVGGGATTFNSATIAVMGDGFIARDITFQNTAGPQNHQAVALRSGSDASVFYRCSFEGYQDTLYVHSNRQFYKQCDIYGTVDFIFGNAAAVLQDCNIYARKPIAGTVVVTAQGRLNANQSTGIVIHNSRITAAPDLKPVQRSVETYLGRPWQLYSRTVILKTFLDSLINPAGWMEWNGTFALNTLYYGEFQNTGPGSSTANRVKWGGYHVITSAAEASQFTVGNFIDGNSWLPDTNVPFTSGL</sequence>
<dbReference type="CDD" id="cd15798">
    <property type="entry name" value="PMEI-like_3"/>
    <property type="match status" value="1"/>
</dbReference>
<evidence type="ECO:0000313" key="9">
    <source>
        <dbReference type="Proteomes" id="UP000189703"/>
    </source>
</evidence>
<dbReference type="SUPFAM" id="SSF101148">
    <property type="entry name" value="Plant invertase/pectin methylesterase inhibitor"/>
    <property type="match status" value="1"/>
</dbReference>
<dbReference type="SUPFAM" id="SSF51126">
    <property type="entry name" value="Pectin lyase-like"/>
    <property type="match status" value="1"/>
</dbReference>
<evidence type="ECO:0000256" key="5">
    <source>
        <dbReference type="ARBA" id="ARBA00023085"/>
    </source>
</evidence>
<dbReference type="InParanoid" id="A0A1U8B923"/>
<evidence type="ECO:0000256" key="2">
    <source>
        <dbReference type="ARBA" id="ARBA00006027"/>
    </source>
</evidence>
<dbReference type="InterPro" id="IPR035513">
    <property type="entry name" value="Invertase/methylesterase_inhib"/>
</dbReference>
<dbReference type="EC" id="3.1.1.11" evidence="7"/>
<gene>
    <name evidence="10" type="primary">LOC104612038</name>
</gene>
<dbReference type="eggNOG" id="ENOG502QSQ4">
    <property type="taxonomic scope" value="Eukaryota"/>
</dbReference>
<keyword evidence="5 7" id="KW-0063">Aspartyl esterase</keyword>
<dbReference type="KEGG" id="nnu:104612038"/>
<dbReference type="GO" id="GO:0030599">
    <property type="term" value="F:pectinesterase activity"/>
    <property type="evidence" value="ECO:0000318"/>
    <property type="project" value="GO_Central"/>
</dbReference>
<dbReference type="OrthoDB" id="2019149at2759"/>
<dbReference type="Gene3D" id="2.160.20.10">
    <property type="entry name" value="Single-stranded right-handed beta-helix, Pectin lyase-like"/>
    <property type="match status" value="1"/>
</dbReference>
<dbReference type="AlphaFoldDB" id="A0A1U8B923"/>
<comment type="catalytic activity">
    <reaction evidence="7">
        <text>[(1-&gt;4)-alpha-D-galacturonosyl methyl ester](n) + n H2O = [(1-&gt;4)-alpha-D-galacturonosyl](n) + n methanol + n H(+)</text>
        <dbReference type="Rhea" id="RHEA:22380"/>
        <dbReference type="Rhea" id="RHEA-COMP:14570"/>
        <dbReference type="Rhea" id="RHEA-COMP:14573"/>
        <dbReference type="ChEBI" id="CHEBI:15377"/>
        <dbReference type="ChEBI" id="CHEBI:15378"/>
        <dbReference type="ChEBI" id="CHEBI:17790"/>
        <dbReference type="ChEBI" id="CHEBI:140522"/>
        <dbReference type="ChEBI" id="CHEBI:140523"/>
        <dbReference type="EC" id="3.1.1.11"/>
    </reaction>
</comment>
<dbReference type="Pfam" id="PF04043">
    <property type="entry name" value="PMEI"/>
    <property type="match status" value="1"/>
</dbReference>
<dbReference type="Gene3D" id="1.20.140.40">
    <property type="entry name" value="Invertase/pectin methylesterase inhibitor family protein"/>
    <property type="match status" value="1"/>
</dbReference>
<evidence type="ECO:0000256" key="1">
    <source>
        <dbReference type="ARBA" id="ARBA00005184"/>
    </source>
</evidence>
<dbReference type="Pfam" id="PF01095">
    <property type="entry name" value="Pectinesterase"/>
    <property type="match status" value="1"/>
</dbReference>
<dbReference type="SMART" id="SM00856">
    <property type="entry name" value="PMEI"/>
    <property type="match status" value="1"/>
</dbReference>
<dbReference type="PANTHER" id="PTHR31707">
    <property type="entry name" value="PECTINESTERASE"/>
    <property type="match status" value="1"/>
</dbReference>
<evidence type="ECO:0000259" key="8">
    <source>
        <dbReference type="SMART" id="SM00856"/>
    </source>
</evidence>
<dbReference type="UniPathway" id="UPA00545">
    <property type="reaction ID" value="UER00823"/>
</dbReference>
<dbReference type="InterPro" id="IPR033131">
    <property type="entry name" value="Pectinesterase_Asp_AS"/>
</dbReference>
<organism evidence="9 10">
    <name type="scientific">Nelumbo nucifera</name>
    <name type="common">Sacred lotus</name>
    <dbReference type="NCBI Taxonomy" id="4432"/>
    <lineage>
        <taxon>Eukaryota</taxon>
        <taxon>Viridiplantae</taxon>
        <taxon>Streptophyta</taxon>
        <taxon>Embryophyta</taxon>
        <taxon>Tracheophyta</taxon>
        <taxon>Spermatophyta</taxon>
        <taxon>Magnoliopsida</taxon>
        <taxon>Proteales</taxon>
        <taxon>Nelumbonaceae</taxon>
        <taxon>Nelumbo</taxon>
    </lineage>
</organism>
<comment type="similarity">
    <text evidence="3">In the C-terminal section; belongs to the pectinesterase family.</text>
</comment>
<feature type="active site" evidence="6">
    <location>
        <position position="360"/>
    </location>
</feature>
<evidence type="ECO:0000256" key="4">
    <source>
        <dbReference type="ARBA" id="ARBA00022801"/>
    </source>
</evidence>
<dbReference type="GO" id="GO:0046910">
    <property type="term" value="F:pectinesterase inhibitor activity"/>
    <property type="evidence" value="ECO:0000318"/>
    <property type="project" value="GO_Central"/>
</dbReference>
<keyword evidence="4 7" id="KW-0378">Hydrolase</keyword>
<comment type="similarity">
    <text evidence="2">In the N-terminal section; belongs to the PMEI family.</text>
</comment>
<protein>
    <recommendedName>
        <fullName evidence="7">Pectinesterase</fullName>
        <ecNumber evidence="7">3.1.1.11</ecNumber>
    </recommendedName>
</protein>
<dbReference type="GO" id="GO:0042545">
    <property type="term" value="P:cell wall modification"/>
    <property type="evidence" value="ECO:0007669"/>
    <property type="project" value="UniProtKB-UniRule"/>
</dbReference>
<feature type="domain" description="Pectinesterase inhibitor" evidence="8">
    <location>
        <begin position="23"/>
        <end position="169"/>
    </location>
</feature>
<accession>A0A1U8B923</accession>
<reference evidence="10" key="1">
    <citation type="submission" date="2025-08" db="UniProtKB">
        <authorList>
            <consortium name="RefSeq"/>
        </authorList>
    </citation>
    <scope>IDENTIFICATION</scope>
</reference>
<evidence type="ECO:0000313" key="10">
    <source>
        <dbReference type="RefSeq" id="XP_010277646.1"/>
    </source>
</evidence>
<dbReference type="PROSITE" id="PS00503">
    <property type="entry name" value="PECTINESTERASE_2"/>
    <property type="match status" value="1"/>
</dbReference>